<reference evidence="2 3" key="1">
    <citation type="submission" date="2017-10" db="EMBL/GenBank/DDBJ databases">
        <title>Draft genome of actinobacteria isolated from guarana (Paullinia cupana (Mart.) Ducke.</title>
        <authorList>
            <person name="Siqueira K.A."/>
            <person name="Liotti R.G."/>
            <person name="Mendes T.A."/>
            <person name="Soares M.A."/>
        </authorList>
    </citation>
    <scope>NUCLEOTIDE SEQUENCE [LARGE SCALE GENOMIC DNA]</scope>
    <source>
        <strain evidence="2 3">199</strain>
    </source>
</reference>
<dbReference type="Proteomes" id="UP000276379">
    <property type="component" value="Unassembled WGS sequence"/>
</dbReference>
<accession>A0A3R8Q8B9</accession>
<evidence type="ECO:0000256" key="1">
    <source>
        <dbReference type="SAM" id="MobiDB-lite"/>
    </source>
</evidence>
<protein>
    <submittedName>
        <fullName evidence="2">Uncharacterized protein</fullName>
    </submittedName>
</protein>
<evidence type="ECO:0000313" key="3">
    <source>
        <dbReference type="Proteomes" id="UP000276379"/>
    </source>
</evidence>
<keyword evidence="3" id="KW-1185">Reference proteome</keyword>
<dbReference type="AlphaFoldDB" id="A0A3R8Q8B9"/>
<evidence type="ECO:0000313" key="2">
    <source>
        <dbReference type="EMBL" id="RRQ82723.1"/>
    </source>
</evidence>
<feature type="compositionally biased region" description="Basic and acidic residues" evidence="1">
    <location>
        <begin position="17"/>
        <end position="35"/>
    </location>
</feature>
<comment type="caution">
    <text evidence="2">The sequence shown here is derived from an EMBL/GenBank/DDBJ whole genome shotgun (WGS) entry which is preliminary data.</text>
</comment>
<gene>
    <name evidence="2" type="ORF">CQW44_27415</name>
</gene>
<organism evidence="2 3">
    <name type="scientific">Streptomyces griseofuscus</name>
    <dbReference type="NCBI Taxonomy" id="146922"/>
    <lineage>
        <taxon>Bacteria</taxon>
        <taxon>Bacillati</taxon>
        <taxon>Actinomycetota</taxon>
        <taxon>Actinomycetes</taxon>
        <taxon>Kitasatosporales</taxon>
        <taxon>Streptomycetaceae</taxon>
        <taxon>Streptomyces</taxon>
    </lineage>
</organism>
<dbReference type="EMBL" id="PDES01000013">
    <property type="protein sequence ID" value="RRQ82723.1"/>
    <property type="molecule type" value="Genomic_DNA"/>
</dbReference>
<sequence>MRGGEGYGTADVLGELVRQERQEETTRRRAVRDEAPVITVPAHLSDTGHRHRPGSPVPRGVVHRWTATHPATGYPLTRHATHHTTAHAAEESPG</sequence>
<feature type="region of interest" description="Disordered" evidence="1">
    <location>
        <begin position="1"/>
        <end position="94"/>
    </location>
</feature>
<name>A0A3R8Q8B9_9ACTN</name>
<proteinExistence type="predicted"/>